<feature type="transmembrane region" description="Helical" evidence="1">
    <location>
        <begin position="48"/>
        <end position="69"/>
    </location>
</feature>
<dbReference type="AlphaFoldDB" id="A0A809R559"/>
<dbReference type="InterPro" id="IPR019886">
    <property type="entry name" value="Na_symporter_ssu"/>
</dbReference>
<dbReference type="KEGG" id="ddz:DSYM_25370"/>
<sequence length="87" mass="10126">MQLTEKHQEYWKKNLTITGILLAIWFIATFVVGWNARALNEITFLGPLGFYMSAQGSLIIYLLIIGFYARHMNKLDQEYDVHEGEDD</sequence>
<evidence type="ECO:0000313" key="4">
    <source>
        <dbReference type="Proteomes" id="UP000662914"/>
    </source>
</evidence>
<evidence type="ECO:0000259" key="2">
    <source>
        <dbReference type="Pfam" id="PF13937"/>
    </source>
</evidence>
<evidence type="ECO:0000313" key="3">
    <source>
        <dbReference type="EMBL" id="BBO21838.1"/>
    </source>
</evidence>
<reference evidence="3" key="1">
    <citation type="journal article" name="DNA Res.">
        <title>The physiological potential of anammox bacteria as revealed by their core genome structure.</title>
        <authorList>
            <person name="Okubo T."/>
            <person name="Toyoda A."/>
            <person name="Fukuhara K."/>
            <person name="Uchiyama I."/>
            <person name="Harigaya Y."/>
            <person name="Kuroiwa M."/>
            <person name="Suzuki T."/>
            <person name="Murakami Y."/>
            <person name="Suwa Y."/>
            <person name="Takami H."/>
        </authorList>
    </citation>
    <scope>NUCLEOTIDE SEQUENCE</scope>
    <source>
        <strain evidence="3">317325-3</strain>
    </source>
</reference>
<keyword evidence="1" id="KW-0812">Transmembrane</keyword>
<dbReference type="NCBIfam" id="TIGR03647">
    <property type="entry name" value="Na_symport_sm"/>
    <property type="match status" value="1"/>
</dbReference>
<dbReference type="Pfam" id="PF13937">
    <property type="entry name" value="DUF4212"/>
    <property type="match status" value="1"/>
</dbReference>
<protein>
    <recommendedName>
        <fullName evidence="2">Sodium symporter small subunit domain-containing protein</fullName>
    </recommendedName>
</protein>
<keyword evidence="1" id="KW-1133">Transmembrane helix</keyword>
<keyword evidence="1" id="KW-0472">Membrane</keyword>
<accession>A0A809R559</accession>
<name>A0A809R559_9PROT</name>
<proteinExistence type="predicted"/>
<feature type="domain" description="Sodium symporter small subunit" evidence="2">
    <location>
        <begin position="7"/>
        <end position="82"/>
    </location>
</feature>
<evidence type="ECO:0000256" key="1">
    <source>
        <dbReference type="SAM" id="Phobius"/>
    </source>
</evidence>
<feature type="transmembrane region" description="Helical" evidence="1">
    <location>
        <begin position="15"/>
        <end position="36"/>
    </location>
</feature>
<dbReference type="EMBL" id="AP021857">
    <property type="protein sequence ID" value="BBO21838.1"/>
    <property type="molecule type" value="Genomic_DNA"/>
</dbReference>
<organism evidence="3 4">
    <name type="scientific">Candidatus Desulfobacillus denitrificans</name>
    <dbReference type="NCBI Taxonomy" id="2608985"/>
    <lineage>
        <taxon>Bacteria</taxon>
        <taxon>Pseudomonadati</taxon>
        <taxon>Pseudomonadota</taxon>
        <taxon>Betaproteobacteria</taxon>
        <taxon>Candidatus Desulfobacillus</taxon>
    </lineage>
</organism>
<gene>
    <name evidence="3" type="ORF">DSYM_25370</name>
</gene>
<dbReference type="Proteomes" id="UP000662914">
    <property type="component" value="Chromosome"/>
</dbReference>